<comment type="caution">
    <text evidence="2">The sequence shown here is derived from an EMBL/GenBank/DDBJ whole genome shotgun (WGS) entry which is preliminary data.</text>
</comment>
<gene>
    <name evidence="2" type="ORF">Fot_04013</name>
</gene>
<comment type="similarity">
    <text evidence="1">Belongs to the eukaryotic mitochondrial porin (TC 1.B.8.1) family.</text>
</comment>
<dbReference type="AlphaFoldDB" id="A0ABD1XBC5"/>
<dbReference type="InterPro" id="IPR001925">
    <property type="entry name" value="Porin_Euk"/>
</dbReference>
<dbReference type="Gene3D" id="2.40.160.10">
    <property type="entry name" value="Porin"/>
    <property type="match status" value="1"/>
</dbReference>
<keyword evidence="3" id="KW-1185">Reference proteome</keyword>
<dbReference type="Pfam" id="PF01459">
    <property type="entry name" value="Porin_3"/>
    <property type="match status" value="1"/>
</dbReference>
<evidence type="ECO:0000256" key="1">
    <source>
        <dbReference type="ARBA" id="ARBA00009624"/>
    </source>
</evidence>
<evidence type="ECO:0000313" key="3">
    <source>
        <dbReference type="Proteomes" id="UP001604277"/>
    </source>
</evidence>
<dbReference type="GO" id="GO:0005739">
    <property type="term" value="C:mitochondrion"/>
    <property type="evidence" value="ECO:0007669"/>
    <property type="project" value="UniProtKB-ARBA"/>
</dbReference>
<proteinExistence type="inferred from homology"/>
<dbReference type="InterPro" id="IPR023614">
    <property type="entry name" value="Porin_dom_sf"/>
</dbReference>
<reference evidence="3" key="1">
    <citation type="submission" date="2024-07" db="EMBL/GenBank/DDBJ databases">
        <title>Two chromosome-level genome assemblies of Korean endemic species Abeliophyllum distichum and Forsythia ovata (Oleaceae).</title>
        <authorList>
            <person name="Jang H."/>
        </authorList>
    </citation>
    <scope>NUCLEOTIDE SEQUENCE [LARGE SCALE GENOMIC DNA]</scope>
</reference>
<protein>
    <submittedName>
        <fullName evidence="2">Mitochondrial outer membrane protein porin 1</fullName>
    </submittedName>
</protein>
<accession>A0ABD1XBC5</accession>
<dbReference type="InterPro" id="IPR027246">
    <property type="entry name" value="Porin_Euk/Tom40"/>
</dbReference>
<dbReference type="Proteomes" id="UP001604277">
    <property type="component" value="Unassembled WGS sequence"/>
</dbReference>
<organism evidence="2 3">
    <name type="scientific">Forsythia ovata</name>
    <dbReference type="NCBI Taxonomy" id="205694"/>
    <lineage>
        <taxon>Eukaryota</taxon>
        <taxon>Viridiplantae</taxon>
        <taxon>Streptophyta</taxon>
        <taxon>Embryophyta</taxon>
        <taxon>Tracheophyta</taxon>
        <taxon>Spermatophyta</taxon>
        <taxon>Magnoliopsida</taxon>
        <taxon>eudicotyledons</taxon>
        <taxon>Gunneridae</taxon>
        <taxon>Pentapetalae</taxon>
        <taxon>asterids</taxon>
        <taxon>lamiids</taxon>
        <taxon>Lamiales</taxon>
        <taxon>Oleaceae</taxon>
        <taxon>Forsythieae</taxon>
        <taxon>Forsythia</taxon>
    </lineage>
</organism>
<evidence type="ECO:0000313" key="2">
    <source>
        <dbReference type="EMBL" id="KAL2559274.1"/>
    </source>
</evidence>
<dbReference type="PANTHER" id="PTHR11743">
    <property type="entry name" value="VOLTAGE-DEPENDENT ANION-SELECTIVE CHANNEL"/>
    <property type="match status" value="1"/>
</dbReference>
<dbReference type="PROSITE" id="PS00558">
    <property type="entry name" value="EUKARYOTIC_PORIN"/>
    <property type="match status" value="1"/>
</dbReference>
<name>A0ABD1XBC5_9LAMI</name>
<dbReference type="EMBL" id="JBFOLJ010000001">
    <property type="protein sequence ID" value="KAL2559274.1"/>
    <property type="molecule type" value="Genomic_DNA"/>
</dbReference>
<dbReference type="PANTHER" id="PTHR11743:SF70">
    <property type="entry name" value="GH26960P-RELATED"/>
    <property type="match status" value="1"/>
</dbReference>
<sequence length="117" mass="12673">MRLSFTTSNLIASFTLNDKGEGLTASYYHIVIPLTNTAVGAELTHSFSSNENTLTNGTQHLLDPLTAVKARVNNYGKASALIKHEWRPKSLVTLSGEVHTRAIERSAKIGLALALKP</sequence>